<evidence type="ECO:0000256" key="1">
    <source>
        <dbReference type="SAM" id="MobiDB-lite"/>
    </source>
</evidence>
<feature type="region of interest" description="Disordered" evidence="1">
    <location>
        <begin position="150"/>
        <end position="186"/>
    </location>
</feature>
<organism evidence="2 3">
    <name type="scientific">Parasitella parasitica</name>
    <dbReference type="NCBI Taxonomy" id="35722"/>
    <lineage>
        <taxon>Eukaryota</taxon>
        <taxon>Fungi</taxon>
        <taxon>Fungi incertae sedis</taxon>
        <taxon>Mucoromycota</taxon>
        <taxon>Mucoromycotina</taxon>
        <taxon>Mucoromycetes</taxon>
        <taxon>Mucorales</taxon>
        <taxon>Mucorineae</taxon>
        <taxon>Mucoraceae</taxon>
        <taxon>Parasitella</taxon>
    </lineage>
</organism>
<accession>A0A0B7N469</accession>
<feature type="compositionally biased region" description="Low complexity" evidence="1">
    <location>
        <begin position="152"/>
        <end position="166"/>
    </location>
</feature>
<dbReference type="AlphaFoldDB" id="A0A0B7N469"/>
<name>A0A0B7N469_9FUNG</name>
<reference evidence="2 3" key="1">
    <citation type="submission" date="2014-09" db="EMBL/GenBank/DDBJ databases">
        <authorList>
            <person name="Ellenberger Sabrina"/>
        </authorList>
    </citation>
    <scope>NUCLEOTIDE SEQUENCE [LARGE SCALE GENOMIC DNA]</scope>
    <source>
        <strain evidence="2 3">CBS 412.66</strain>
    </source>
</reference>
<keyword evidence="3" id="KW-1185">Reference proteome</keyword>
<feature type="region of interest" description="Disordered" evidence="1">
    <location>
        <begin position="19"/>
        <end position="134"/>
    </location>
</feature>
<protein>
    <submittedName>
        <fullName evidence="2">Uncharacterized protein</fullName>
    </submittedName>
</protein>
<evidence type="ECO:0000313" key="2">
    <source>
        <dbReference type="EMBL" id="CEP10305.1"/>
    </source>
</evidence>
<feature type="non-terminal residue" evidence="2">
    <location>
        <position position="186"/>
    </location>
</feature>
<dbReference type="EMBL" id="LN723691">
    <property type="protein sequence ID" value="CEP10305.1"/>
    <property type="molecule type" value="Genomic_DNA"/>
</dbReference>
<evidence type="ECO:0000313" key="3">
    <source>
        <dbReference type="Proteomes" id="UP000054107"/>
    </source>
</evidence>
<feature type="compositionally biased region" description="Low complexity" evidence="1">
    <location>
        <begin position="23"/>
        <end position="34"/>
    </location>
</feature>
<proteinExistence type="predicted"/>
<dbReference type="Proteomes" id="UP000054107">
    <property type="component" value="Unassembled WGS sequence"/>
</dbReference>
<feature type="compositionally biased region" description="Polar residues" evidence="1">
    <location>
        <begin position="60"/>
        <end position="102"/>
    </location>
</feature>
<gene>
    <name evidence="2" type="primary">PARPA_03964.1 scaffold 10655</name>
</gene>
<feature type="non-terminal residue" evidence="2">
    <location>
        <position position="1"/>
    </location>
</feature>
<sequence length="186" mass="19604">TEDKDLNVYPDAENHLASAIDYSQVPSSSSSVSSAGATDSNNDYDKSKATDENAVPLGINSKNQKAIHTEPQPQTAGSIPIVSSHQEAPGNTKNNKLINMSLCQDPKAPKNKQAALDAHSSSALYSSNHSKDGALCKAHDNSLLQAQKSNYAASQTWSSAASTSSAKDSENHDIQGSVNAHNKGKR</sequence>
<feature type="compositionally biased region" description="Low complexity" evidence="1">
    <location>
        <begin position="114"/>
        <end position="128"/>
    </location>
</feature>